<comment type="caution">
    <text evidence="4">The sequence shown here is derived from an EMBL/GenBank/DDBJ whole genome shotgun (WGS) entry which is preliminary data.</text>
</comment>
<dbReference type="AlphaFoldDB" id="A0A399EK95"/>
<dbReference type="InterPro" id="IPR002869">
    <property type="entry name" value="Pyrv_flavodox_OxRed_cen"/>
</dbReference>
<dbReference type="Gene3D" id="3.40.920.10">
    <property type="entry name" value="Pyruvate-ferredoxin oxidoreductase, PFOR, domain III"/>
    <property type="match status" value="1"/>
</dbReference>
<evidence type="ECO:0000256" key="1">
    <source>
        <dbReference type="ARBA" id="ARBA00023002"/>
    </source>
</evidence>
<feature type="domain" description="Pyruvate/ketoisovalerate oxidoreductase catalytic" evidence="2">
    <location>
        <begin position="31"/>
        <end position="193"/>
    </location>
</feature>
<name>A0A399EK95_9DEIN</name>
<dbReference type="FunFam" id="3.40.50.970:FF:000022">
    <property type="entry name" value="2-oxoglutarate ferredoxin oxidoreductase alpha subunit"/>
    <property type="match status" value="1"/>
</dbReference>
<dbReference type="InterPro" id="IPR002880">
    <property type="entry name" value="Pyrv_Fd/Flavodoxin_OxRdtase_N"/>
</dbReference>
<gene>
    <name evidence="4" type="primary">korA</name>
    <name evidence="4" type="ORF">Mlute_02381</name>
</gene>
<dbReference type="OrthoDB" id="9794954at2"/>
<evidence type="ECO:0000259" key="3">
    <source>
        <dbReference type="Pfam" id="PF01855"/>
    </source>
</evidence>
<dbReference type="Pfam" id="PF01855">
    <property type="entry name" value="POR_N"/>
    <property type="match status" value="1"/>
</dbReference>
<protein>
    <submittedName>
        <fullName evidence="4">2-oxoglutarate oxidoreductase subunit KorA</fullName>
        <ecNumber evidence="4">1.2.7.3</ecNumber>
    </submittedName>
</protein>
<dbReference type="InterPro" id="IPR050722">
    <property type="entry name" value="Pyruvate:ferred/Flavod_OxRd"/>
</dbReference>
<dbReference type="Gene3D" id="3.40.50.970">
    <property type="match status" value="1"/>
</dbReference>
<dbReference type="SUPFAM" id="SSF52518">
    <property type="entry name" value="Thiamin diphosphate-binding fold (THDP-binding)"/>
    <property type="match status" value="1"/>
</dbReference>
<dbReference type="InterPro" id="IPR009014">
    <property type="entry name" value="Transketo_C/PFOR_II"/>
</dbReference>
<dbReference type="SUPFAM" id="SSF52922">
    <property type="entry name" value="TK C-terminal domain-like"/>
    <property type="match status" value="1"/>
</dbReference>
<dbReference type="SUPFAM" id="SSF53323">
    <property type="entry name" value="Pyruvate-ferredoxin oxidoreductase, PFOR, domain III"/>
    <property type="match status" value="1"/>
</dbReference>
<dbReference type="PANTHER" id="PTHR32154:SF29">
    <property type="entry name" value="BLR6743 PROTEIN"/>
    <property type="match status" value="1"/>
</dbReference>
<dbReference type="EC" id="1.2.7.3" evidence="4"/>
<dbReference type="RefSeq" id="WP_119360907.1">
    <property type="nucleotide sequence ID" value="NZ_QWKZ01000097.1"/>
</dbReference>
<keyword evidence="1 4" id="KW-0560">Oxidoreductase</keyword>
<reference evidence="4 5" key="1">
    <citation type="submission" date="2018-08" db="EMBL/GenBank/DDBJ databases">
        <title>Meiothermus luteus KCTC 52599 genome sequencing project.</title>
        <authorList>
            <person name="Da Costa M.S."/>
            <person name="Albuquerque L."/>
            <person name="Raposo P."/>
            <person name="Froufe H.J.C."/>
            <person name="Barroso C.S."/>
            <person name="Egas C."/>
        </authorList>
    </citation>
    <scope>NUCLEOTIDE SEQUENCE [LARGE SCALE GENOMIC DNA]</scope>
    <source>
        <strain evidence="4 5">KCTC 52599</strain>
    </source>
</reference>
<dbReference type="InterPro" id="IPR029061">
    <property type="entry name" value="THDP-binding"/>
</dbReference>
<keyword evidence="5" id="KW-1185">Reference proteome</keyword>
<dbReference type="EMBL" id="QWKZ01000097">
    <property type="protein sequence ID" value="RIH82792.1"/>
    <property type="molecule type" value="Genomic_DNA"/>
</dbReference>
<dbReference type="PANTHER" id="PTHR32154">
    <property type="entry name" value="PYRUVATE-FLAVODOXIN OXIDOREDUCTASE-RELATED"/>
    <property type="match status" value="1"/>
</dbReference>
<feature type="domain" description="Pyruvate flavodoxin/ferredoxin oxidoreductase pyrimidine binding" evidence="3">
    <location>
        <begin position="229"/>
        <end position="391"/>
    </location>
</feature>
<organism evidence="4 5">
    <name type="scientific">Meiothermus luteus</name>
    <dbReference type="NCBI Taxonomy" id="2026184"/>
    <lineage>
        <taxon>Bacteria</taxon>
        <taxon>Thermotogati</taxon>
        <taxon>Deinococcota</taxon>
        <taxon>Deinococci</taxon>
        <taxon>Thermales</taxon>
        <taxon>Thermaceae</taxon>
        <taxon>Meiothermus</taxon>
    </lineage>
</organism>
<dbReference type="Gene3D" id="3.40.50.920">
    <property type="match status" value="1"/>
</dbReference>
<dbReference type="NCBIfam" id="TIGR03710">
    <property type="entry name" value="OAFO_sf"/>
    <property type="match status" value="1"/>
</dbReference>
<dbReference type="Pfam" id="PF01558">
    <property type="entry name" value="POR"/>
    <property type="match status" value="1"/>
</dbReference>
<dbReference type="InterPro" id="IPR022367">
    <property type="entry name" value="2-oxoacid/accept_OxRdtase_asu"/>
</dbReference>
<dbReference type="Proteomes" id="UP000265800">
    <property type="component" value="Unassembled WGS sequence"/>
</dbReference>
<accession>A0A399EK95</accession>
<proteinExistence type="predicted"/>
<sequence length="608" mass="66665">MSVLERAQAAPTAPRPPIVNDFSLVVATANGTGSQTANLTLLRSFFRLGIPVHGKNIFPSNIQGLPTWYHIRVSHEGYVARKPPEILVAFNPATALEDVQTLPPGGVCLYHTDLRNLPQRDDLIYYPVPASELVAGIEVPVKRKSYLANMAYVGVLAWMLGVPLPVIEEALAVQFDHRAKLVEDNLEVVRRAHAWASEHLTKQDPYRVEPMNKTEGLILMTGNEAGALGAVFGGVSVAAWYPITPSTSFMDALRTFLAKLRKDEGGHPTYAIVQAEDELAAAGIVMGAGWAGARALTATSGPGLSLMAEFVSYGYFAEIPAVIWDIQRVGPSTGLPTRTSQGDVAFAYTLGHGDTKHPILLPSSIEECFEFGWKAFDLAEELQTPVFVLSDLDLGMNNWMGQPFTYPDRPMQRGKVLSAEALEARGGFARYKDVDGDGIPYRTLPGTPHPQAAYFTRGSGHNEEAQYSERAEDYVRIMARLARKFETARQLVPPPVVAHTPGARLGVIAYGTTRYAIEEAKDRLAQKLPFSFLRLRALPIGPEVRAFVAAHEQVCVVEMNRDGQVHGILQAELPEFASRLRSVAYLDGLPLTAEWVMTRLTEEAQRPM</sequence>
<dbReference type="InterPro" id="IPR019752">
    <property type="entry name" value="Pyrv/ketoisovalerate_OxRed_cat"/>
</dbReference>
<evidence type="ECO:0000313" key="5">
    <source>
        <dbReference type="Proteomes" id="UP000265800"/>
    </source>
</evidence>
<evidence type="ECO:0000313" key="4">
    <source>
        <dbReference type="EMBL" id="RIH82792.1"/>
    </source>
</evidence>
<evidence type="ECO:0000259" key="2">
    <source>
        <dbReference type="Pfam" id="PF01558"/>
    </source>
</evidence>
<dbReference type="CDD" id="cd07034">
    <property type="entry name" value="TPP_PYR_PFOR_IOR-alpha_like"/>
    <property type="match status" value="1"/>
</dbReference>
<dbReference type="GO" id="GO:0047553">
    <property type="term" value="F:2-oxoglutarate synthase activity"/>
    <property type="evidence" value="ECO:0007669"/>
    <property type="project" value="UniProtKB-EC"/>
</dbReference>
<dbReference type="GO" id="GO:0006979">
    <property type="term" value="P:response to oxidative stress"/>
    <property type="evidence" value="ECO:0007669"/>
    <property type="project" value="TreeGrafter"/>
</dbReference>